<dbReference type="SFLD" id="SFLDS00003">
    <property type="entry name" value="Haloacid_Dehalogenase"/>
    <property type="match status" value="1"/>
</dbReference>
<dbReference type="AlphaFoldDB" id="A0A369B8U6"/>
<protein>
    <recommendedName>
        <fullName evidence="3">Cof subfamily protein (Haloacid dehalogenase superfamily)/HAD superfamily hydrolase (TIGR01484 family)</fullName>
    </recommendedName>
</protein>
<dbReference type="Gene3D" id="3.40.50.1000">
    <property type="entry name" value="HAD superfamily/HAD-like"/>
    <property type="match status" value="1"/>
</dbReference>
<sequence length="272" mass="30419">MYKLIAVDLDGTLLNSQKYVSRENRHALKCAMDKGVKVVVCSGRIFAGARIFAGQIETNEPVIACNGAVIKEMSSSKVIYSNSLSAQACCEIIDVCHKEDIYFHVYIGDTMYTERLEYSSLFYWNRNAELSEEDKVDIRLTEDIKRVVEGNTDPIAKVVVISRDGGKLSKARRSMEFVKTIDITSSNYDNFEVINHGVSKWNALKYLIERMKIQPGEVIAIGDNENDSSMIKNAGLGIAMGNAEEYIKQIADYVTLDNDQNGVAEAVKEFIL</sequence>
<dbReference type="Pfam" id="PF08282">
    <property type="entry name" value="Hydrolase_3"/>
    <property type="match status" value="1"/>
</dbReference>
<dbReference type="InterPro" id="IPR000150">
    <property type="entry name" value="Cof"/>
</dbReference>
<dbReference type="CDD" id="cd07516">
    <property type="entry name" value="HAD_Pase"/>
    <property type="match status" value="1"/>
</dbReference>
<evidence type="ECO:0008006" key="3">
    <source>
        <dbReference type="Google" id="ProtNLM"/>
    </source>
</evidence>
<dbReference type="SFLD" id="SFLDG01144">
    <property type="entry name" value="C2.B.4:_PGP_Like"/>
    <property type="match status" value="1"/>
</dbReference>
<dbReference type="NCBIfam" id="TIGR00099">
    <property type="entry name" value="Cof-subfamily"/>
    <property type="match status" value="1"/>
</dbReference>
<dbReference type="InterPro" id="IPR023214">
    <property type="entry name" value="HAD_sf"/>
</dbReference>
<dbReference type="InterPro" id="IPR006379">
    <property type="entry name" value="HAD-SF_hydro_IIB"/>
</dbReference>
<name>A0A369B8U6_9FIRM</name>
<dbReference type="SFLD" id="SFLDG01140">
    <property type="entry name" value="C2.B:_Phosphomannomutase_and_P"/>
    <property type="match status" value="1"/>
</dbReference>
<proteinExistence type="predicted"/>
<dbReference type="Gene3D" id="3.30.1240.10">
    <property type="match status" value="1"/>
</dbReference>
<dbReference type="SUPFAM" id="SSF56784">
    <property type="entry name" value="HAD-like"/>
    <property type="match status" value="1"/>
</dbReference>
<dbReference type="PANTHER" id="PTHR10000:SF8">
    <property type="entry name" value="HAD SUPERFAMILY HYDROLASE-LIKE, TYPE 3"/>
    <property type="match status" value="1"/>
</dbReference>
<dbReference type="EMBL" id="QPJT01000006">
    <property type="protein sequence ID" value="RCX17952.1"/>
    <property type="molecule type" value="Genomic_DNA"/>
</dbReference>
<gene>
    <name evidence="1" type="ORF">DFR58_106120</name>
</gene>
<dbReference type="RefSeq" id="WP_114297098.1">
    <property type="nucleotide sequence ID" value="NZ_QPJT01000006.1"/>
</dbReference>
<comment type="caution">
    <text evidence="1">The sequence shown here is derived from an EMBL/GenBank/DDBJ whole genome shotgun (WGS) entry which is preliminary data.</text>
</comment>
<evidence type="ECO:0000313" key="1">
    <source>
        <dbReference type="EMBL" id="RCX17952.1"/>
    </source>
</evidence>
<accession>A0A369B8U6</accession>
<organism evidence="1 2">
    <name type="scientific">Anaerobacterium chartisolvens</name>
    <dbReference type="NCBI Taxonomy" id="1297424"/>
    <lineage>
        <taxon>Bacteria</taxon>
        <taxon>Bacillati</taxon>
        <taxon>Bacillota</taxon>
        <taxon>Clostridia</taxon>
        <taxon>Eubacteriales</taxon>
        <taxon>Oscillospiraceae</taxon>
        <taxon>Anaerobacterium</taxon>
    </lineage>
</organism>
<dbReference type="InterPro" id="IPR036412">
    <property type="entry name" value="HAD-like_sf"/>
</dbReference>
<dbReference type="GO" id="GO:0016791">
    <property type="term" value="F:phosphatase activity"/>
    <property type="evidence" value="ECO:0007669"/>
    <property type="project" value="TreeGrafter"/>
</dbReference>
<reference evidence="1 2" key="1">
    <citation type="submission" date="2018-07" db="EMBL/GenBank/DDBJ databases">
        <title>Genomic Encyclopedia of Type Strains, Phase IV (KMG-IV): sequencing the most valuable type-strain genomes for metagenomic binning, comparative biology and taxonomic classification.</title>
        <authorList>
            <person name="Goeker M."/>
        </authorList>
    </citation>
    <scope>NUCLEOTIDE SEQUENCE [LARGE SCALE GENOMIC DNA]</scope>
    <source>
        <strain evidence="1 2">DSM 27016</strain>
    </source>
</reference>
<keyword evidence="2" id="KW-1185">Reference proteome</keyword>
<dbReference type="GO" id="GO:0005829">
    <property type="term" value="C:cytosol"/>
    <property type="evidence" value="ECO:0007669"/>
    <property type="project" value="TreeGrafter"/>
</dbReference>
<dbReference type="OrthoDB" id="9781413at2"/>
<dbReference type="PROSITE" id="PS01228">
    <property type="entry name" value="COF_1"/>
    <property type="match status" value="1"/>
</dbReference>
<dbReference type="GO" id="GO:0000287">
    <property type="term" value="F:magnesium ion binding"/>
    <property type="evidence" value="ECO:0007669"/>
    <property type="project" value="TreeGrafter"/>
</dbReference>
<dbReference type="PANTHER" id="PTHR10000">
    <property type="entry name" value="PHOSPHOSERINE PHOSPHATASE"/>
    <property type="match status" value="1"/>
</dbReference>
<dbReference type="Proteomes" id="UP000253034">
    <property type="component" value="Unassembled WGS sequence"/>
</dbReference>
<dbReference type="NCBIfam" id="TIGR01484">
    <property type="entry name" value="HAD-SF-IIB"/>
    <property type="match status" value="1"/>
</dbReference>
<evidence type="ECO:0000313" key="2">
    <source>
        <dbReference type="Proteomes" id="UP000253034"/>
    </source>
</evidence>
<dbReference type="PROSITE" id="PS01229">
    <property type="entry name" value="COF_2"/>
    <property type="match status" value="1"/>
</dbReference>